<accession>A0A561QWM2</accession>
<evidence type="ECO:0000259" key="3">
    <source>
        <dbReference type="PROSITE" id="PS50887"/>
    </source>
</evidence>
<reference evidence="4 5" key="1">
    <citation type="submission" date="2019-06" db="EMBL/GenBank/DDBJ databases">
        <title>Sorghum-associated microbial communities from plants grown in Nebraska, USA.</title>
        <authorList>
            <person name="Schachtman D."/>
        </authorList>
    </citation>
    <scope>NUCLEOTIDE SEQUENCE [LARGE SCALE GENOMIC DNA]</scope>
    <source>
        <strain evidence="4 5">1225</strain>
    </source>
</reference>
<dbReference type="SUPFAM" id="SSF141868">
    <property type="entry name" value="EAL domain-like"/>
    <property type="match status" value="1"/>
</dbReference>
<keyword evidence="1" id="KW-0812">Transmembrane</keyword>
<keyword evidence="5" id="KW-1185">Reference proteome</keyword>
<feature type="transmembrane region" description="Helical" evidence="1">
    <location>
        <begin position="166"/>
        <end position="186"/>
    </location>
</feature>
<feature type="domain" description="EAL" evidence="2">
    <location>
        <begin position="383"/>
        <end position="634"/>
    </location>
</feature>
<proteinExistence type="predicted"/>
<feature type="transmembrane region" description="Helical" evidence="1">
    <location>
        <begin position="124"/>
        <end position="154"/>
    </location>
</feature>
<organism evidence="4 5">
    <name type="scientific">Neorhizobium alkalisoli</name>
    <dbReference type="NCBI Taxonomy" id="528178"/>
    <lineage>
        <taxon>Bacteria</taxon>
        <taxon>Pseudomonadati</taxon>
        <taxon>Pseudomonadota</taxon>
        <taxon>Alphaproteobacteria</taxon>
        <taxon>Hyphomicrobiales</taxon>
        <taxon>Rhizobiaceae</taxon>
        <taxon>Rhizobium/Agrobacterium group</taxon>
        <taxon>Neorhizobium</taxon>
    </lineage>
</organism>
<dbReference type="InterPro" id="IPR029787">
    <property type="entry name" value="Nucleotide_cyclase"/>
</dbReference>
<dbReference type="InterPro" id="IPR035919">
    <property type="entry name" value="EAL_sf"/>
</dbReference>
<evidence type="ECO:0000256" key="1">
    <source>
        <dbReference type="SAM" id="Phobius"/>
    </source>
</evidence>
<dbReference type="Proteomes" id="UP000320653">
    <property type="component" value="Unassembled WGS sequence"/>
</dbReference>
<gene>
    <name evidence="4" type="ORF">FHW37_103626</name>
</gene>
<dbReference type="SMART" id="SM00267">
    <property type="entry name" value="GGDEF"/>
    <property type="match status" value="1"/>
</dbReference>
<evidence type="ECO:0000313" key="5">
    <source>
        <dbReference type="Proteomes" id="UP000320653"/>
    </source>
</evidence>
<dbReference type="InterPro" id="IPR001633">
    <property type="entry name" value="EAL_dom"/>
</dbReference>
<dbReference type="OrthoDB" id="9814202at2"/>
<feature type="transmembrane region" description="Helical" evidence="1">
    <location>
        <begin position="36"/>
        <end position="58"/>
    </location>
</feature>
<dbReference type="CDD" id="cd01948">
    <property type="entry name" value="EAL"/>
    <property type="match status" value="1"/>
</dbReference>
<dbReference type="PROSITE" id="PS50883">
    <property type="entry name" value="EAL"/>
    <property type="match status" value="1"/>
</dbReference>
<dbReference type="SMART" id="SM00052">
    <property type="entry name" value="EAL"/>
    <property type="match status" value="1"/>
</dbReference>
<dbReference type="EMBL" id="VIWP01000003">
    <property type="protein sequence ID" value="TWF54756.1"/>
    <property type="molecule type" value="Genomic_DNA"/>
</dbReference>
<evidence type="ECO:0000313" key="4">
    <source>
        <dbReference type="EMBL" id="TWF54756.1"/>
    </source>
</evidence>
<keyword evidence="1" id="KW-0472">Membrane</keyword>
<dbReference type="Pfam" id="PF00990">
    <property type="entry name" value="GGDEF"/>
    <property type="match status" value="1"/>
</dbReference>
<dbReference type="Gene3D" id="3.30.70.270">
    <property type="match status" value="1"/>
</dbReference>
<dbReference type="PANTHER" id="PTHR44757">
    <property type="entry name" value="DIGUANYLATE CYCLASE DGCP"/>
    <property type="match status" value="1"/>
</dbReference>
<dbReference type="InterPro" id="IPR052155">
    <property type="entry name" value="Biofilm_reg_signaling"/>
</dbReference>
<dbReference type="SUPFAM" id="SSF55073">
    <property type="entry name" value="Nucleotide cyclase"/>
    <property type="match status" value="1"/>
</dbReference>
<dbReference type="PROSITE" id="PS50887">
    <property type="entry name" value="GGDEF"/>
    <property type="match status" value="1"/>
</dbReference>
<dbReference type="AlphaFoldDB" id="A0A561QWM2"/>
<dbReference type="InterPro" id="IPR000160">
    <property type="entry name" value="GGDEF_dom"/>
</dbReference>
<name>A0A561QWM2_9HYPH</name>
<evidence type="ECO:0000259" key="2">
    <source>
        <dbReference type="PROSITE" id="PS50883"/>
    </source>
</evidence>
<dbReference type="CDD" id="cd01949">
    <property type="entry name" value="GGDEF"/>
    <property type="match status" value="1"/>
</dbReference>
<dbReference type="NCBIfam" id="TIGR00254">
    <property type="entry name" value="GGDEF"/>
    <property type="match status" value="1"/>
</dbReference>
<comment type="caution">
    <text evidence="4">The sequence shown here is derived from an EMBL/GenBank/DDBJ whole genome shotgun (WGS) entry which is preliminary data.</text>
</comment>
<feature type="transmembrane region" description="Helical" evidence="1">
    <location>
        <begin position="97"/>
        <end position="118"/>
    </location>
</feature>
<keyword evidence="1" id="KW-1133">Transmembrane helix</keyword>
<sequence length="644" mass="70698">MRGMQSTDGLAVADDDLAYLSQSVLQREVSKAFRPIVRGFMLPVVAFYTIVIIPNFLLSPLWEATRMSSLSLLTALAALVCRSLLRSPDVSFARLEAVGAAMLLLIYANCCNVVYVLFQAPNLIYFLLLFIVTAAVAVSIRLIVAISLVVLATMLAVAYAMSPEVLLTYAFASVAAALAAGGLAIMTRGAVMKTVRARLLADRLRSRAEVLADHDALTGLPNRRCFFSCIEKAIARDDAPAVFHLALIDLDGFKPVNDLYGHAIGDELLVEVARRIRFACAGEDMVSRLGGDEFAIAVSRRLSLAELEMFGARICETLRQPFVLSGIRISVTGSIGIAHYPENGRDLRQIYERADHALYRAKRDRRGRTVIFSSEHEAELSGNGRIEQALRTADLDAEFSVMFQPQHDLMRARTTGFEALARWNSPILGFVGPQHFIAAAERCGLIEQLTAVLLRKALSAAAGWPEHVRLSVNLSALDLMSSRSIDDICRIVGESGFDPERLTFEITETSIMHDIEKAKTSLDILSGLGCRIALDDFGSGYSSFAYIHRLPLNRIKMDRNFVTRLSEEEKVSRDIIRAIAELCANLGVECLAEGVETESELMAVRLAGVRYIQGYYFGRPQTAADALAHLEAENGTGQPEMLRA</sequence>
<dbReference type="Pfam" id="PF00563">
    <property type="entry name" value="EAL"/>
    <property type="match status" value="1"/>
</dbReference>
<dbReference type="PANTHER" id="PTHR44757:SF2">
    <property type="entry name" value="BIOFILM ARCHITECTURE MAINTENANCE PROTEIN MBAA"/>
    <property type="match status" value="1"/>
</dbReference>
<dbReference type="InterPro" id="IPR043128">
    <property type="entry name" value="Rev_trsase/Diguanyl_cyclase"/>
</dbReference>
<feature type="domain" description="GGDEF" evidence="3">
    <location>
        <begin position="241"/>
        <end position="374"/>
    </location>
</feature>
<protein>
    <submittedName>
        <fullName evidence="4">Diguanylate cyclase/phosphodiesterase</fullName>
    </submittedName>
</protein>
<dbReference type="Gene3D" id="3.20.20.450">
    <property type="entry name" value="EAL domain"/>
    <property type="match status" value="1"/>
</dbReference>
<feature type="transmembrane region" description="Helical" evidence="1">
    <location>
        <begin position="64"/>
        <end position="85"/>
    </location>
</feature>